<dbReference type="PANTHER" id="PTHR38340">
    <property type="entry name" value="S-LAYER PROTEIN"/>
    <property type="match status" value="1"/>
</dbReference>
<evidence type="ECO:0000313" key="4">
    <source>
        <dbReference type="EMBL" id="ANY83474.1"/>
    </source>
</evidence>
<reference evidence="4" key="1">
    <citation type="submission" date="2016-07" db="EMBL/GenBank/DDBJ databases">
        <title>Microvirga ossetica sp. nov. a new species of rhizobia isolated from root nodules of the legume species Vicia alpestris Steven originated from North Ossetia region in the Caucasus.</title>
        <authorList>
            <person name="Safronova V.I."/>
            <person name="Kuznetsova I.G."/>
            <person name="Sazanova A.L."/>
            <person name="Belimov A."/>
            <person name="Andronov E."/>
            <person name="Osledkin Y.S."/>
            <person name="Onishchuk O.P."/>
            <person name="Kurchak O.N."/>
            <person name="Shaposhnikov A.I."/>
            <person name="Willems A."/>
            <person name="Tikhonovich I.A."/>
        </authorList>
    </citation>
    <scope>NUCLEOTIDE SEQUENCE [LARGE SCALE GENOMIC DNA]</scope>
    <source>
        <strain evidence="4">V5/3M</strain>
        <plasmid evidence="4">unnamed3</plasmid>
    </source>
</reference>
<feature type="region of interest" description="Disordered" evidence="3">
    <location>
        <begin position="301"/>
        <end position="339"/>
    </location>
</feature>
<evidence type="ECO:0000256" key="2">
    <source>
        <dbReference type="ARBA" id="ARBA00022525"/>
    </source>
</evidence>
<dbReference type="KEGG" id="moc:BB934_34960"/>
<evidence type="ECO:0008006" key="5">
    <source>
        <dbReference type="Google" id="ProtNLM"/>
    </source>
</evidence>
<protein>
    <recommendedName>
        <fullName evidence="5">Calcium-binding protein</fullName>
    </recommendedName>
</protein>
<dbReference type="SUPFAM" id="SSF51120">
    <property type="entry name" value="beta-Roll"/>
    <property type="match status" value="2"/>
</dbReference>
<gene>
    <name evidence="4" type="ORF">BB934_34960</name>
</gene>
<comment type="subcellular location">
    <subcellularLocation>
        <location evidence="1">Secreted</location>
    </subcellularLocation>
</comment>
<organism evidence="4">
    <name type="scientific">Microvirga ossetica</name>
    <dbReference type="NCBI Taxonomy" id="1882682"/>
    <lineage>
        <taxon>Bacteria</taxon>
        <taxon>Pseudomonadati</taxon>
        <taxon>Pseudomonadota</taxon>
        <taxon>Alphaproteobacteria</taxon>
        <taxon>Hyphomicrobiales</taxon>
        <taxon>Methylobacteriaceae</taxon>
        <taxon>Microvirga</taxon>
    </lineage>
</organism>
<geneLocation type="plasmid" evidence="4">
    <name>unnamed3</name>
</geneLocation>
<proteinExistence type="predicted"/>
<sequence length="459" mass="47271">MPAPITIRYDLDSGTLVQRGSQSPGASGAAEQDNFLGSLIALSGATFAPGDTQLTVRVEFVDRETGVTQSLRLKDLGVGSPYNPSSFVGATLGDPPPAVFPNNHKFAPGLSFGGPTLPAGAQLTVDTALIGVIGAALPPPSMTANPVTDFAAPNIVSSDPNAFEYVMLPDLLDGNQEATFSGFTLTLTAALPAGVSSFSLDRMQFNLGSAQVDLLRDALPLHDVRFGTDARNNFTATDAPAIFFGEGGNDSLTGGAFADILFGQEGHDQLSGGFANDRLFGGDGNDRINGGGDDDEIRCGAGNDRADGTAGDDRVFGGSGHDRLNGGEGDDRVRGDSGNDRLDGGLGADFLTGGAGFDRFTFSTALGPENIDTINDFRSSDTIVLDNDVFTGLTAGVLRGSAFRVGTAAVDSSDRIIYDTVSGALYFDSDGVGAADQTQFATIAGSPNNVAARDFLVIL</sequence>
<dbReference type="GO" id="GO:0005576">
    <property type="term" value="C:extracellular region"/>
    <property type="evidence" value="ECO:0007669"/>
    <property type="project" value="UniProtKB-SubCell"/>
</dbReference>
<accession>A0A1B2EU16</accession>
<dbReference type="PRINTS" id="PR00313">
    <property type="entry name" value="CABNDNGRPT"/>
</dbReference>
<dbReference type="PROSITE" id="PS00330">
    <property type="entry name" value="HEMOLYSIN_CALCIUM"/>
    <property type="match status" value="1"/>
</dbReference>
<dbReference type="EMBL" id="CP016618">
    <property type="protein sequence ID" value="ANY83474.1"/>
    <property type="molecule type" value="Genomic_DNA"/>
</dbReference>
<dbReference type="InterPro" id="IPR018511">
    <property type="entry name" value="Hemolysin-typ_Ca-bd_CS"/>
</dbReference>
<dbReference type="GO" id="GO:0005509">
    <property type="term" value="F:calcium ion binding"/>
    <property type="evidence" value="ECO:0007669"/>
    <property type="project" value="InterPro"/>
</dbReference>
<name>A0A1B2EU16_9HYPH</name>
<keyword evidence="2" id="KW-0964">Secreted</keyword>
<evidence type="ECO:0000256" key="3">
    <source>
        <dbReference type="SAM" id="MobiDB-lite"/>
    </source>
</evidence>
<keyword evidence="4" id="KW-0614">Plasmid</keyword>
<dbReference type="AlphaFoldDB" id="A0A1B2EU16"/>
<dbReference type="InterPro" id="IPR011049">
    <property type="entry name" value="Serralysin-like_metalloprot_C"/>
</dbReference>
<dbReference type="Pfam" id="PF00353">
    <property type="entry name" value="HemolysinCabind"/>
    <property type="match status" value="2"/>
</dbReference>
<dbReference type="InterPro" id="IPR050557">
    <property type="entry name" value="RTX_toxin/Mannuronan_C5-epim"/>
</dbReference>
<dbReference type="RefSeq" id="WP_157934519.1">
    <property type="nucleotide sequence ID" value="NZ_CP016618.1"/>
</dbReference>
<dbReference type="OrthoDB" id="5380561at2"/>
<evidence type="ECO:0000256" key="1">
    <source>
        <dbReference type="ARBA" id="ARBA00004613"/>
    </source>
</evidence>
<feature type="compositionally biased region" description="Basic and acidic residues" evidence="3">
    <location>
        <begin position="304"/>
        <end position="339"/>
    </location>
</feature>
<dbReference type="PANTHER" id="PTHR38340:SF1">
    <property type="entry name" value="S-LAYER PROTEIN"/>
    <property type="match status" value="1"/>
</dbReference>
<dbReference type="InterPro" id="IPR001343">
    <property type="entry name" value="Hemolysn_Ca-bd"/>
</dbReference>
<dbReference type="Gene3D" id="2.150.10.10">
    <property type="entry name" value="Serralysin-like metalloprotease, C-terminal"/>
    <property type="match status" value="2"/>
</dbReference>